<proteinExistence type="predicted"/>
<dbReference type="SUPFAM" id="SSF52266">
    <property type="entry name" value="SGNH hydrolase"/>
    <property type="match status" value="1"/>
</dbReference>
<dbReference type="AlphaFoldDB" id="A0A402D1J9"/>
<dbReference type="Proteomes" id="UP000287394">
    <property type="component" value="Chromosome"/>
</dbReference>
<dbReference type="Pfam" id="PF13472">
    <property type="entry name" value="Lipase_GDSL_2"/>
    <property type="match status" value="1"/>
</dbReference>
<evidence type="ECO:0000313" key="1">
    <source>
        <dbReference type="EMBL" id="BDI28606.1"/>
    </source>
</evidence>
<dbReference type="PANTHER" id="PTHR30383:SF5">
    <property type="entry name" value="SGNH HYDROLASE-TYPE ESTERASE DOMAIN-CONTAINING PROTEIN"/>
    <property type="match status" value="1"/>
</dbReference>
<keyword evidence="2" id="KW-1185">Reference proteome</keyword>
<dbReference type="InterPro" id="IPR036514">
    <property type="entry name" value="SGNH_hydro_sf"/>
</dbReference>
<dbReference type="EMBL" id="AP025739">
    <property type="protein sequence ID" value="BDI28606.1"/>
    <property type="molecule type" value="Genomic_DNA"/>
</dbReference>
<protein>
    <submittedName>
        <fullName evidence="1">Lipase</fullName>
    </submittedName>
</protein>
<gene>
    <name evidence="1" type="ORF">CCAX7_006570</name>
</gene>
<name>A0A402D1J9_9BACT</name>
<reference evidence="1 2" key="1">
    <citation type="journal article" date="2019" name="Int. J. Syst. Evol. Microbiol.">
        <title>Capsulimonas corticalis gen. nov., sp. nov., an aerobic capsulated bacterium, of a novel bacterial order, Capsulimonadales ord. nov., of the class Armatimonadia of the phylum Armatimonadetes.</title>
        <authorList>
            <person name="Li J."/>
            <person name="Kudo C."/>
            <person name="Tonouchi A."/>
        </authorList>
    </citation>
    <scope>NUCLEOTIDE SEQUENCE [LARGE SCALE GENOMIC DNA]</scope>
    <source>
        <strain evidence="1 2">AX-7</strain>
    </source>
</reference>
<organism evidence="1 2">
    <name type="scientific">Capsulimonas corticalis</name>
    <dbReference type="NCBI Taxonomy" id="2219043"/>
    <lineage>
        <taxon>Bacteria</taxon>
        <taxon>Bacillati</taxon>
        <taxon>Armatimonadota</taxon>
        <taxon>Armatimonadia</taxon>
        <taxon>Capsulimonadales</taxon>
        <taxon>Capsulimonadaceae</taxon>
        <taxon>Capsulimonas</taxon>
    </lineage>
</organism>
<dbReference type="PANTHER" id="PTHR30383">
    <property type="entry name" value="THIOESTERASE 1/PROTEASE 1/LYSOPHOSPHOLIPASE L1"/>
    <property type="match status" value="1"/>
</dbReference>
<accession>A0A402D1J9</accession>
<dbReference type="Gene3D" id="3.40.50.1110">
    <property type="entry name" value="SGNH hydrolase"/>
    <property type="match status" value="1"/>
</dbReference>
<sequence length="255" mass="28055">MAALAGAALAGFGGAASAAKSKEGDPQFASGARILFQGDSITEGGRWRNDDLNHIMGQDYAYLIAARCGARHPESSWTFLNRGVSGEKVTDLAKRWTEDAVALKPDLLSVLVGVNDTASVVESGGAGGVGAEEYERVYDQILQQSLRANPNLKIVLGEPFIEPGARTTDHAEFWSAELKKKQEAVERLAAKYHAPVVHYQKMFDDAIHKSKTPVTYWIWDGVHPTYAGHQLMADEWLRTVDTFYYHGRQNRSSPY</sequence>
<dbReference type="CDD" id="cd01834">
    <property type="entry name" value="SGNH_hydrolase_like_2"/>
    <property type="match status" value="1"/>
</dbReference>
<dbReference type="InterPro" id="IPR013830">
    <property type="entry name" value="SGNH_hydro"/>
</dbReference>
<dbReference type="InterPro" id="IPR051532">
    <property type="entry name" value="Ester_Hydrolysis_Enzymes"/>
</dbReference>
<evidence type="ECO:0000313" key="2">
    <source>
        <dbReference type="Proteomes" id="UP000287394"/>
    </source>
</evidence>
<dbReference type="KEGG" id="ccot:CCAX7_006570"/>
<dbReference type="GO" id="GO:0004622">
    <property type="term" value="F:phosphatidylcholine lysophospholipase activity"/>
    <property type="evidence" value="ECO:0007669"/>
    <property type="project" value="TreeGrafter"/>
</dbReference>